<feature type="domain" description="FAD dependent oxidoreductase" evidence="9">
    <location>
        <begin position="66"/>
        <end position="319"/>
    </location>
</feature>
<dbReference type="PANTHER" id="PTHR11985">
    <property type="entry name" value="GLYCEROL-3-PHOSPHATE DEHYDROGENASE"/>
    <property type="match status" value="1"/>
</dbReference>
<evidence type="ECO:0000259" key="9">
    <source>
        <dbReference type="Pfam" id="PF01266"/>
    </source>
</evidence>
<comment type="catalytic activity">
    <reaction evidence="7">
        <text>a quinone + sn-glycerol 3-phosphate = dihydroxyacetone phosphate + a quinol</text>
        <dbReference type="Rhea" id="RHEA:18977"/>
        <dbReference type="ChEBI" id="CHEBI:24646"/>
        <dbReference type="ChEBI" id="CHEBI:57597"/>
        <dbReference type="ChEBI" id="CHEBI:57642"/>
        <dbReference type="ChEBI" id="CHEBI:132124"/>
        <dbReference type="EC" id="1.1.5.3"/>
    </reaction>
</comment>
<dbReference type="AlphaFoldDB" id="A0A0D2MPA8"/>
<evidence type="ECO:0000256" key="1">
    <source>
        <dbReference type="ARBA" id="ARBA00001974"/>
    </source>
</evidence>
<dbReference type="GO" id="GO:0006072">
    <property type="term" value="P:glycerol-3-phosphate metabolic process"/>
    <property type="evidence" value="ECO:0007669"/>
    <property type="project" value="UniProtKB-UniRule"/>
</dbReference>
<evidence type="ECO:0000256" key="3">
    <source>
        <dbReference type="ARBA" id="ARBA00013029"/>
    </source>
</evidence>
<evidence type="ECO:0000313" key="10">
    <source>
        <dbReference type="EMBL" id="KIY96540.1"/>
    </source>
</evidence>
<dbReference type="Proteomes" id="UP000054498">
    <property type="component" value="Unassembled WGS sequence"/>
</dbReference>
<dbReference type="PANTHER" id="PTHR11985:SF15">
    <property type="entry name" value="GLYCEROL-3-PHOSPHATE DEHYDROGENASE, MITOCHONDRIAL"/>
    <property type="match status" value="1"/>
</dbReference>
<keyword evidence="5" id="KW-0274">FAD</keyword>
<feature type="signal peptide" evidence="8">
    <location>
        <begin position="1"/>
        <end position="17"/>
    </location>
</feature>
<accession>A0A0D2MPA8</accession>
<evidence type="ECO:0000256" key="2">
    <source>
        <dbReference type="ARBA" id="ARBA00007330"/>
    </source>
</evidence>
<dbReference type="GO" id="GO:0005739">
    <property type="term" value="C:mitochondrion"/>
    <property type="evidence" value="ECO:0007669"/>
    <property type="project" value="TreeGrafter"/>
</dbReference>
<dbReference type="EMBL" id="KK102953">
    <property type="protein sequence ID" value="KIY96540.1"/>
    <property type="molecule type" value="Genomic_DNA"/>
</dbReference>
<dbReference type="RefSeq" id="XP_013895560.1">
    <property type="nucleotide sequence ID" value="XM_014040106.1"/>
</dbReference>
<protein>
    <recommendedName>
        <fullName evidence="3 7">Glycerol-3-phosphate dehydrogenase</fullName>
        <ecNumber evidence="3 7">1.1.5.3</ecNumber>
    </recommendedName>
</protein>
<reference evidence="10 11" key="1">
    <citation type="journal article" date="2013" name="BMC Genomics">
        <title>Reconstruction of the lipid metabolism for the microalga Monoraphidium neglectum from its genome sequence reveals characteristics suitable for biofuel production.</title>
        <authorList>
            <person name="Bogen C."/>
            <person name="Al-Dilaimi A."/>
            <person name="Albersmeier A."/>
            <person name="Wichmann J."/>
            <person name="Grundmann M."/>
            <person name="Rupp O."/>
            <person name="Lauersen K.J."/>
            <person name="Blifernez-Klassen O."/>
            <person name="Kalinowski J."/>
            <person name="Goesmann A."/>
            <person name="Mussgnug J.H."/>
            <person name="Kruse O."/>
        </authorList>
    </citation>
    <scope>NUCLEOTIDE SEQUENCE [LARGE SCALE GENOMIC DNA]</scope>
    <source>
        <strain evidence="10 11">SAG 48.87</strain>
    </source>
</reference>
<evidence type="ECO:0000256" key="8">
    <source>
        <dbReference type="SAM" id="SignalP"/>
    </source>
</evidence>
<evidence type="ECO:0000256" key="7">
    <source>
        <dbReference type="RuleBase" id="RU361217"/>
    </source>
</evidence>
<gene>
    <name evidence="10" type="ORF">MNEG_11421</name>
</gene>
<evidence type="ECO:0000313" key="11">
    <source>
        <dbReference type="Proteomes" id="UP000054498"/>
    </source>
</evidence>
<dbReference type="SUPFAM" id="SSF51905">
    <property type="entry name" value="FAD/NAD(P)-binding domain"/>
    <property type="match status" value="1"/>
</dbReference>
<keyword evidence="11" id="KW-1185">Reference proteome</keyword>
<proteinExistence type="inferred from homology"/>
<sequence>MLRSAALPLAAILGAGASSGYLLQGPGAARANAPGAGDELLAVGPVPTRAQQLARLRAGSKDDPFDVLIIGGGATGAGCALDAATRGLRTAMVERGDFGCGTSSKSTKLVHGGVRYLEKAVFNLDKAQLKLVYEALQERSDLLANAPHLARPLPILMPCYKWWEVPFYWAGLKMYDLVAGMRNLAWSKYLSPSESVRLLPTLADPNPNARSLKGAIQYFDGQFDDARLNVALACTAAAAGAAVANHAEASSLIKDASGRVVGARIADRQGGGRPFEVHARVVVNATGPYADALREQSDPGVKKAVRASSGAHVTLPEYYGSQAVGMIVPKTKKLVWNIVCT</sequence>
<evidence type="ECO:0000256" key="4">
    <source>
        <dbReference type="ARBA" id="ARBA00022630"/>
    </source>
</evidence>
<dbReference type="GO" id="GO:0004368">
    <property type="term" value="F:glycerol-3-phosphate dehydrogenase (quinone) activity"/>
    <property type="evidence" value="ECO:0007669"/>
    <property type="project" value="UniProtKB-EC"/>
</dbReference>
<keyword evidence="8" id="KW-0732">Signal</keyword>
<dbReference type="InterPro" id="IPR000447">
    <property type="entry name" value="G3P_DH_FAD-dep"/>
</dbReference>
<dbReference type="STRING" id="145388.A0A0D2MPA8"/>
<evidence type="ECO:0000256" key="6">
    <source>
        <dbReference type="ARBA" id="ARBA00023002"/>
    </source>
</evidence>
<keyword evidence="6 7" id="KW-0560">Oxidoreductase</keyword>
<dbReference type="Pfam" id="PF01266">
    <property type="entry name" value="DAO"/>
    <property type="match status" value="1"/>
</dbReference>
<dbReference type="KEGG" id="mng:MNEG_11421"/>
<feature type="chain" id="PRO_5002264955" description="Glycerol-3-phosphate dehydrogenase" evidence="8">
    <location>
        <begin position="18"/>
        <end position="341"/>
    </location>
</feature>
<dbReference type="InterPro" id="IPR006076">
    <property type="entry name" value="FAD-dep_OxRdtase"/>
</dbReference>
<evidence type="ECO:0000256" key="5">
    <source>
        <dbReference type="ARBA" id="ARBA00022827"/>
    </source>
</evidence>
<comment type="similarity">
    <text evidence="2 7">Belongs to the FAD-dependent glycerol-3-phosphate dehydrogenase family.</text>
</comment>
<dbReference type="InterPro" id="IPR036188">
    <property type="entry name" value="FAD/NAD-bd_sf"/>
</dbReference>
<keyword evidence="4 7" id="KW-0285">Flavoprotein</keyword>
<organism evidence="10 11">
    <name type="scientific">Monoraphidium neglectum</name>
    <dbReference type="NCBI Taxonomy" id="145388"/>
    <lineage>
        <taxon>Eukaryota</taxon>
        <taxon>Viridiplantae</taxon>
        <taxon>Chlorophyta</taxon>
        <taxon>core chlorophytes</taxon>
        <taxon>Chlorophyceae</taxon>
        <taxon>CS clade</taxon>
        <taxon>Sphaeropleales</taxon>
        <taxon>Selenastraceae</taxon>
        <taxon>Monoraphidium</taxon>
    </lineage>
</organism>
<dbReference type="Gene3D" id="3.50.50.60">
    <property type="entry name" value="FAD/NAD(P)-binding domain"/>
    <property type="match status" value="2"/>
</dbReference>
<comment type="cofactor">
    <cofactor evidence="1 7">
        <name>FAD</name>
        <dbReference type="ChEBI" id="CHEBI:57692"/>
    </cofactor>
</comment>
<name>A0A0D2MPA8_9CHLO</name>
<dbReference type="OrthoDB" id="264015at2759"/>
<dbReference type="EC" id="1.1.5.3" evidence="3 7"/>
<dbReference type="PRINTS" id="PR01001">
    <property type="entry name" value="FADG3PDH"/>
</dbReference>
<dbReference type="GeneID" id="25728682"/>
<dbReference type="PROSITE" id="PS00977">
    <property type="entry name" value="FAD_G3PDH_1"/>
    <property type="match status" value="1"/>
</dbReference>